<dbReference type="AlphaFoldDB" id="A0A1D3CSJ8"/>
<feature type="compositionally biased region" description="Basic and acidic residues" evidence="1">
    <location>
        <begin position="60"/>
        <end position="77"/>
    </location>
</feature>
<reference evidence="2 3" key="1">
    <citation type="journal article" date="2016" name="BMC Genomics">
        <title>Comparative genomics reveals Cyclospora cayetanensis possesses coccidia-like metabolism and invasion components but unique surface antigens.</title>
        <authorList>
            <person name="Liu S."/>
            <person name="Wang L."/>
            <person name="Zheng H."/>
            <person name="Xu Z."/>
            <person name="Roellig D.M."/>
            <person name="Li N."/>
            <person name="Frace M.A."/>
            <person name="Tang K."/>
            <person name="Arrowood M.J."/>
            <person name="Moss D.M."/>
            <person name="Zhang L."/>
            <person name="Feng Y."/>
            <person name="Xiao L."/>
        </authorList>
    </citation>
    <scope>NUCLEOTIDE SEQUENCE [LARGE SCALE GENOMIC DNA]</scope>
    <source>
        <strain evidence="2 3">CHN_HEN01</strain>
    </source>
</reference>
<evidence type="ECO:0000313" key="2">
    <source>
        <dbReference type="EMBL" id="OEH74179.1"/>
    </source>
</evidence>
<feature type="compositionally biased region" description="Pro residues" evidence="1">
    <location>
        <begin position="381"/>
        <end position="397"/>
    </location>
</feature>
<protein>
    <submittedName>
        <fullName evidence="2">Uncharacterized protein</fullName>
    </submittedName>
</protein>
<dbReference type="Proteomes" id="UP000095192">
    <property type="component" value="Unassembled WGS sequence"/>
</dbReference>
<accession>A0A1D3CSJ8</accession>
<evidence type="ECO:0000313" key="3">
    <source>
        <dbReference type="Proteomes" id="UP000095192"/>
    </source>
</evidence>
<name>A0A1D3CSJ8_9EIME</name>
<organism evidence="2 3">
    <name type="scientific">Cyclospora cayetanensis</name>
    <dbReference type="NCBI Taxonomy" id="88456"/>
    <lineage>
        <taxon>Eukaryota</taxon>
        <taxon>Sar</taxon>
        <taxon>Alveolata</taxon>
        <taxon>Apicomplexa</taxon>
        <taxon>Conoidasida</taxon>
        <taxon>Coccidia</taxon>
        <taxon>Eucoccidiorida</taxon>
        <taxon>Eimeriorina</taxon>
        <taxon>Eimeriidae</taxon>
        <taxon>Cyclospora</taxon>
    </lineage>
</organism>
<feature type="region of interest" description="Disordered" evidence="1">
    <location>
        <begin position="1"/>
        <end position="131"/>
    </location>
</feature>
<dbReference type="EMBL" id="JROU02002101">
    <property type="protein sequence ID" value="OEH74179.1"/>
    <property type="molecule type" value="Genomic_DNA"/>
</dbReference>
<feature type="compositionally biased region" description="Basic and acidic residues" evidence="1">
    <location>
        <begin position="25"/>
        <end position="34"/>
    </location>
</feature>
<evidence type="ECO:0000256" key="1">
    <source>
        <dbReference type="SAM" id="MobiDB-lite"/>
    </source>
</evidence>
<proteinExistence type="predicted"/>
<dbReference type="InParanoid" id="A0A1D3CSJ8"/>
<feature type="compositionally biased region" description="Basic and acidic residues" evidence="1">
    <location>
        <begin position="102"/>
        <end position="113"/>
    </location>
</feature>
<feature type="compositionally biased region" description="Basic and acidic residues" evidence="1">
    <location>
        <begin position="407"/>
        <end position="416"/>
    </location>
</feature>
<sequence>MQRGESSRLCPPGEDGSDDNANADEGQKTTHKETPVPGTTGGGAPQGVSEQETAAEGGSDADKSGGKRPHPGAEESTQHPSDVHQTPPPPESSPKKKKAKTKHIEETDQKEAGEGTSTSIVGAGAPQPDVPVTSPAAPRFSATFASLSSASTAEHGVRAHKVKLSVLRHLLYEVMKYVEKSVASGTEASKSELWFLMQASQAANSQLSAIRGMCQQQQDTLQPEILVEMMGAFDECEQAILKATGMILDLQAAEVSSAVLQPGQPTHPVMDRLLVLLLAARGLQLVIANFLESPSPENCAKLKKAVVMAHNLVASCVKLRAEMILPLHTTAKQALDAGIKSVVEKQDLAKAILQQQVMLLSKTKASLTGKQAVPSTTVTTPTPPSASPPAPSKPPTMPSAQEGATGHSHDPKVSKAKQLVEKMHKLEDAIRSMLAAFGTSPKSVAQAAMSAAVLEAQAAVENAERAILEGTVPPESLNTIMLAVSSLTDAIHEGLEKVSSGS</sequence>
<dbReference type="VEuPathDB" id="ToxoDB:cyc_04391"/>
<keyword evidence="3" id="KW-1185">Reference proteome</keyword>
<feature type="region of interest" description="Disordered" evidence="1">
    <location>
        <begin position="370"/>
        <end position="416"/>
    </location>
</feature>
<gene>
    <name evidence="2" type="ORF">cyc_04391</name>
</gene>
<comment type="caution">
    <text evidence="2">The sequence shown here is derived from an EMBL/GenBank/DDBJ whole genome shotgun (WGS) entry which is preliminary data.</text>
</comment>